<dbReference type="PANTHER" id="PTHR37468">
    <property type="entry name" value="SULFATE TRANSPORTER CYSZ"/>
    <property type="match status" value="1"/>
</dbReference>
<keyword evidence="5" id="KW-0028">Amino-acid biosynthesis</keyword>
<dbReference type="RefSeq" id="WP_239089599.1">
    <property type="nucleotide sequence ID" value="NZ_BOOG01000020.1"/>
</dbReference>
<dbReference type="GO" id="GO:0009675">
    <property type="term" value="F:high-affinity sulfate:proton symporter activity"/>
    <property type="evidence" value="ECO:0007669"/>
    <property type="project" value="TreeGrafter"/>
</dbReference>
<evidence type="ECO:0000256" key="11">
    <source>
        <dbReference type="SAM" id="Phobius"/>
    </source>
</evidence>
<evidence type="ECO:0000256" key="8">
    <source>
        <dbReference type="ARBA" id="ARBA00023032"/>
    </source>
</evidence>
<evidence type="ECO:0000256" key="6">
    <source>
        <dbReference type="ARBA" id="ARBA00022692"/>
    </source>
</evidence>
<organism evidence="12 13">
    <name type="scientific">Sphaerimonospora thailandensis</name>
    <dbReference type="NCBI Taxonomy" id="795644"/>
    <lineage>
        <taxon>Bacteria</taxon>
        <taxon>Bacillati</taxon>
        <taxon>Actinomycetota</taxon>
        <taxon>Actinomycetes</taxon>
        <taxon>Streptosporangiales</taxon>
        <taxon>Streptosporangiaceae</taxon>
        <taxon>Sphaerimonospora</taxon>
    </lineage>
</organism>
<keyword evidence="9 11" id="KW-0472">Membrane</keyword>
<keyword evidence="8" id="KW-0764">Sulfate transport</keyword>
<comment type="caution">
    <text evidence="12">The sequence shown here is derived from an EMBL/GenBank/DDBJ whole genome shotgun (WGS) entry which is preliminary data.</text>
</comment>
<feature type="transmembrane region" description="Helical" evidence="11">
    <location>
        <begin position="54"/>
        <end position="77"/>
    </location>
</feature>
<evidence type="ECO:0000256" key="4">
    <source>
        <dbReference type="ARBA" id="ARBA00022519"/>
    </source>
</evidence>
<evidence type="ECO:0000256" key="5">
    <source>
        <dbReference type="ARBA" id="ARBA00022605"/>
    </source>
</evidence>
<accession>A0A8J3R885</accession>
<feature type="compositionally biased region" description="Low complexity" evidence="10">
    <location>
        <begin position="18"/>
        <end position="27"/>
    </location>
</feature>
<proteinExistence type="predicted"/>
<evidence type="ECO:0000256" key="2">
    <source>
        <dbReference type="ARBA" id="ARBA00022448"/>
    </source>
</evidence>
<keyword evidence="6 11" id="KW-0812">Transmembrane</keyword>
<gene>
    <name evidence="12" type="ORF">Mth01_24330</name>
</gene>
<dbReference type="GO" id="GO:0005886">
    <property type="term" value="C:plasma membrane"/>
    <property type="evidence" value="ECO:0007669"/>
    <property type="project" value="TreeGrafter"/>
</dbReference>
<dbReference type="Pfam" id="PF07264">
    <property type="entry name" value="EI24"/>
    <property type="match status" value="1"/>
</dbReference>
<dbReference type="AlphaFoldDB" id="A0A8J3R885"/>
<feature type="transmembrane region" description="Helical" evidence="11">
    <location>
        <begin position="196"/>
        <end position="215"/>
    </location>
</feature>
<reference evidence="12" key="1">
    <citation type="submission" date="2021-01" db="EMBL/GenBank/DDBJ databases">
        <title>Whole genome shotgun sequence of Sphaerimonospora thailandensis NBRC 107569.</title>
        <authorList>
            <person name="Komaki H."/>
            <person name="Tamura T."/>
        </authorList>
    </citation>
    <scope>NUCLEOTIDE SEQUENCE</scope>
    <source>
        <strain evidence="12">NBRC 107569</strain>
    </source>
</reference>
<keyword evidence="3" id="KW-1003">Cell membrane</keyword>
<dbReference type="InterPro" id="IPR059112">
    <property type="entry name" value="CysZ/EI24"/>
</dbReference>
<dbReference type="PANTHER" id="PTHR37468:SF1">
    <property type="entry name" value="SULFATE TRANSPORTER CYSZ"/>
    <property type="match status" value="1"/>
</dbReference>
<keyword evidence="7 11" id="KW-1133">Transmembrane helix</keyword>
<dbReference type="GO" id="GO:0019344">
    <property type="term" value="P:cysteine biosynthetic process"/>
    <property type="evidence" value="ECO:0007669"/>
    <property type="project" value="TreeGrafter"/>
</dbReference>
<feature type="region of interest" description="Disordered" evidence="10">
    <location>
        <begin position="1"/>
        <end position="31"/>
    </location>
</feature>
<feature type="transmembrane region" description="Helical" evidence="11">
    <location>
        <begin position="167"/>
        <end position="190"/>
    </location>
</feature>
<evidence type="ECO:0000256" key="3">
    <source>
        <dbReference type="ARBA" id="ARBA00022475"/>
    </source>
</evidence>
<name>A0A8J3R885_9ACTN</name>
<dbReference type="InterPro" id="IPR050480">
    <property type="entry name" value="CysZ-like"/>
</dbReference>
<evidence type="ECO:0000313" key="13">
    <source>
        <dbReference type="Proteomes" id="UP000610966"/>
    </source>
</evidence>
<keyword evidence="4" id="KW-0997">Cell inner membrane</keyword>
<comment type="subcellular location">
    <subcellularLocation>
        <location evidence="1">Membrane</location>
        <topology evidence="1">Multi-pass membrane protein</topology>
    </subcellularLocation>
</comment>
<evidence type="ECO:0000256" key="7">
    <source>
        <dbReference type="ARBA" id="ARBA00022989"/>
    </source>
</evidence>
<keyword evidence="13" id="KW-1185">Reference proteome</keyword>
<evidence type="ECO:0000313" key="12">
    <source>
        <dbReference type="EMBL" id="GIH70180.1"/>
    </source>
</evidence>
<protein>
    <submittedName>
        <fullName evidence="12">Membrane protein</fullName>
    </submittedName>
</protein>
<evidence type="ECO:0000256" key="10">
    <source>
        <dbReference type="SAM" id="MobiDB-lite"/>
    </source>
</evidence>
<sequence>MNGNDRHSAGETGRPAIGRSSTGRPATGRGGPGGFADGVGYCFKGLGWVARHPGWWLFGLIPALIALVLYVVALVWLGTHAGDIAAWATPFADGWGRRDVFRVLVGVVVFVAGLGLAVLTFTAVALAIGEPFYENLSEKVEEDLGGLPDGPDQPFWRSFLRSIRDSLITLGYVLMFTIPLFVLGFVPVIGQTVVPVLGAIVSGFFLTVELTALAMERRGLARRERFALLRSNKAVSLGFGVPIFLAFLVPLVSVIIMPAAVAGAAMLVRLHLARR</sequence>
<dbReference type="GO" id="GO:0000103">
    <property type="term" value="P:sulfate assimilation"/>
    <property type="evidence" value="ECO:0007669"/>
    <property type="project" value="TreeGrafter"/>
</dbReference>
<evidence type="ECO:0000256" key="9">
    <source>
        <dbReference type="ARBA" id="ARBA00023136"/>
    </source>
</evidence>
<feature type="transmembrane region" description="Helical" evidence="11">
    <location>
        <begin position="103"/>
        <end position="129"/>
    </location>
</feature>
<dbReference type="EMBL" id="BOOG01000020">
    <property type="protein sequence ID" value="GIH70180.1"/>
    <property type="molecule type" value="Genomic_DNA"/>
</dbReference>
<evidence type="ECO:0000256" key="1">
    <source>
        <dbReference type="ARBA" id="ARBA00004141"/>
    </source>
</evidence>
<keyword evidence="2" id="KW-0813">Transport</keyword>
<feature type="transmembrane region" description="Helical" evidence="11">
    <location>
        <begin position="235"/>
        <end position="268"/>
    </location>
</feature>
<dbReference type="Proteomes" id="UP000610966">
    <property type="component" value="Unassembled WGS sequence"/>
</dbReference>